<dbReference type="Proteomes" id="UP000240317">
    <property type="component" value="Unassembled WGS sequence"/>
</dbReference>
<dbReference type="EMBL" id="PYSV01000025">
    <property type="protein sequence ID" value="PTA66560.1"/>
    <property type="molecule type" value="Genomic_DNA"/>
</dbReference>
<dbReference type="AlphaFoldDB" id="A0A2T3W3S9"/>
<protein>
    <submittedName>
        <fullName evidence="2">Uncharacterized protein</fullName>
    </submittedName>
</protein>
<comment type="caution">
    <text evidence="2">The sequence shown here is derived from an EMBL/GenBank/DDBJ whole genome shotgun (WGS) entry which is preliminary data.</text>
</comment>
<evidence type="ECO:0000256" key="1">
    <source>
        <dbReference type="SAM" id="SignalP"/>
    </source>
</evidence>
<proteinExistence type="predicted"/>
<evidence type="ECO:0000313" key="3">
    <source>
        <dbReference type="Proteomes" id="UP000240317"/>
    </source>
</evidence>
<reference evidence="2 3" key="1">
    <citation type="submission" date="2018-03" db="EMBL/GenBank/DDBJ databases">
        <title>Draft genome of Deinococcus sp. OD32.</title>
        <authorList>
            <person name="Wang X.-P."/>
            <person name="Du Z.-J."/>
        </authorList>
    </citation>
    <scope>NUCLEOTIDE SEQUENCE [LARGE SCALE GENOMIC DNA]</scope>
    <source>
        <strain evidence="2 3">OD32</strain>
    </source>
</reference>
<name>A0A2T3W3S9_9DEIO</name>
<organism evidence="2 3">
    <name type="scientific">Deinococcus arcticus</name>
    <dbReference type="NCBI Taxonomy" id="2136176"/>
    <lineage>
        <taxon>Bacteria</taxon>
        <taxon>Thermotogati</taxon>
        <taxon>Deinococcota</taxon>
        <taxon>Deinococci</taxon>
        <taxon>Deinococcales</taxon>
        <taxon>Deinococcaceae</taxon>
        <taxon>Deinococcus</taxon>
    </lineage>
</organism>
<accession>A0A2T3W3S9</accession>
<sequence>MKRWSLLLLLSACGAASPLRAQWIEEEFGGTLANVACRGESPESYVVCTFDNTEKFRSFLSENARTKRVSLLGLGYRKILAELTEDDLSDSATLSYGCRAKDLNQAGAAWVIVYPKIVLFQRHLAPEAAPHFHLLLGQSRACLLAFPRG</sequence>
<gene>
    <name evidence="2" type="ORF">C8263_17140</name>
</gene>
<evidence type="ECO:0000313" key="2">
    <source>
        <dbReference type="EMBL" id="PTA66560.1"/>
    </source>
</evidence>
<feature type="chain" id="PRO_5015680661" evidence="1">
    <location>
        <begin position="22"/>
        <end position="149"/>
    </location>
</feature>
<keyword evidence="3" id="KW-1185">Reference proteome</keyword>
<feature type="signal peptide" evidence="1">
    <location>
        <begin position="1"/>
        <end position="21"/>
    </location>
</feature>
<dbReference type="RefSeq" id="WP_107139359.1">
    <property type="nucleotide sequence ID" value="NZ_PYSV01000025.1"/>
</dbReference>
<keyword evidence="1" id="KW-0732">Signal</keyword>